<name>A0A4Z2J144_9TELE</name>
<organism evidence="1 2">
    <name type="scientific">Liparis tanakae</name>
    <name type="common">Tanaka's snailfish</name>
    <dbReference type="NCBI Taxonomy" id="230148"/>
    <lineage>
        <taxon>Eukaryota</taxon>
        <taxon>Metazoa</taxon>
        <taxon>Chordata</taxon>
        <taxon>Craniata</taxon>
        <taxon>Vertebrata</taxon>
        <taxon>Euteleostomi</taxon>
        <taxon>Actinopterygii</taxon>
        <taxon>Neopterygii</taxon>
        <taxon>Teleostei</taxon>
        <taxon>Neoteleostei</taxon>
        <taxon>Acanthomorphata</taxon>
        <taxon>Eupercaria</taxon>
        <taxon>Perciformes</taxon>
        <taxon>Cottioidei</taxon>
        <taxon>Cottales</taxon>
        <taxon>Liparidae</taxon>
        <taxon>Liparis</taxon>
    </lineage>
</organism>
<reference evidence="1 2" key="1">
    <citation type="submission" date="2019-03" db="EMBL/GenBank/DDBJ databases">
        <title>First draft genome of Liparis tanakae, snailfish: a comprehensive survey of snailfish specific genes.</title>
        <authorList>
            <person name="Kim W."/>
            <person name="Song I."/>
            <person name="Jeong J.-H."/>
            <person name="Kim D."/>
            <person name="Kim S."/>
            <person name="Ryu S."/>
            <person name="Song J.Y."/>
            <person name="Lee S.K."/>
        </authorList>
    </citation>
    <scope>NUCLEOTIDE SEQUENCE [LARGE SCALE GENOMIC DNA]</scope>
    <source>
        <tissue evidence="1">Muscle</tissue>
    </source>
</reference>
<evidence type="ECO:0000313" key="1">
    <source>
        <dbReference type="EMBL" id="TNN83183.1"/>
    </source>
</evidence>
<gene>
    <name evidence="1" type="ORF">EYF80_006516</name>
</gene>
<evidence type="ECO:0000313" key="2">
    <source>
        <dbReference type="Proteomes" id="UP000314294"/>
    </source>
</evidence>
<dbReference type="Proteomes" id="UP000314294">
    <property type="component" value="Unassembled WGS sequence"/>
</dbReference>
<comment type="caution">
    <text evidence="1">The sequence shown here is derived from an EMBL/GenBank/DDBJ whole genome shotgun (WGS) entry which is preliminary data.</text>
</comment>
<protein>
    <submittedName>
        <fullName evidence="1">Uncharacterized protein</fullName>
    </submittedName>
</protein>
<accession>A0A4Z2J144</accession>
<dbReference type="EMBL" id="SRLO01000034">
    <property type="protein sequence ID" value="TNN83183.1"/>
    <property type="molecule type" value="Genomic_DNA"/>
</dbReference>
<sequence length="451" mass="50302">MGNSLETIPSVRLAQWDMEDEEDEEDSTHEYVAGTGVVLEGHDLLETQLLTASIEAIRAVNAPRNESGDIHHTEAALWDRLPGVSRIALRLTEKDFRLAISTGHQLLVISAAIIFGAVPDRPKRYQKVLHGLKMMNGRAAPPTVGALLRHDYRDNENVLLRQDLPFVPTPVAANTEVFMDRIRRITLVTAALSCNKENDGGYSLILGMWRNDQTHGFEDNGKEDACCPDDAAHWMWLPTTLKPTQLEDTLSSCLGTYILHYPEEQDDLEYPRFLQSSPESFTGVMYDLIATDRQYALDKMHPPVQGANTSAGCWGQQQEGGPGAVHSASCANLFLKTNSTLQFYNLCSLIVHLNERARAEWREMKRTRVKAFIAAVVYLRCSCMEHLNTGAKVTGLDSVDQWDGFRTEIPTSTAHCFSILSRILTKGSLRRRAARGSPSSNGYHVNKCYIA</sequence>
<keyword evidence="2" id="KW-1185">Reference proteome</keyword>
<dbReference type="AlphaFoldDB" id="A0A4Z2J144"/>
<proteinExistence type="predicted"/>